<comment type="caution">
    <text evidence="2">The sequence shown here is derived from an EMBL/GenBank/DDBJ whole genome shotgun (WGS) entry which is preliminary data.</text>
</comment>
<keyword evidence="1" id="KW-0812">Transmembrane</keyword>
<accession>A0A0L6Z8N5</accession>
<dbReference type="EMBL" id="LHUR01000027">
    <property type="protein sequence ID" value="KOA19331.1"/>
    <property type="molecule type" value="Genomic_DNA"/>
</dbReference>
<evidence type="ECO:0000313" key="3">
    <source>
        <dbReference type="Proteomes" id="UP000037043"/>
    </source>
</evidence>
<name>A0A0L6Z8N5_9CLOT</name>
<dbReference type="RefSeq" id="WP_052221937.1">
    <property type="nucleotide sequence ID" value="NZ_LHUR01000027.1"/>
</dbReference>
<dbReference type="AlphaFoldDB" id="A0A0L6Z8N5"/>
<dbReference type="Proteomes" id="UP000037043">
    <property type="component" value="Unassembled WGS sequence"/>
</dbReference>
<feature type="transmembrane region" description="Helical" evidence="1">
    <location>
        <begin position="466"/>
        <end position="483"/>
    </location>
</feature>
<dbReference type="PATRIC" id="fig|1121318.3.peg.2454"/>
<feature type="transmembrane region" description="Helical" evidence="1">
    <location>
        <begin position="392"/>
        <end position="412"/>
    </location>
</feature>
<evidence type="ECO:0000313" key="2">
    <source>
        <dbReference type="EMBL" id="KOA19331.1"/>
    </source>
</evidence>
<keyword evidence="1" id="KW-1133">Transmembrane helix</keyword>
<protein>
    <submittedName>
        <fullName evidence="2">Uncharacterized protein</fullName>
    </submittedName>
</protein>
<gene>
    <name evidence="2" type="ORF">CLHOM_24370</name>
</gene>
<evidence type="ECO:0000256" key="1">
    <source>
        <dbReference type="SAM" id="Phobius"/>
    </source>
</evidence>
<proteinExistence type="predicted"/>
<keyword evidence="3" id="KW-1185">Reference proteome</keyword>
<feature type="transmembrane region" description="Helical" evidence="1">
    <location>
        <begin position="358"/>
        <end position="380"/>
    </location>
</feature>
<keyword evidence="1" id="KW-0472">Membrane</keyword>
<organism evidence="2 3">
    <name type="scientific">Clostridium homopropionicum DSM 5847</name>
    <dbReference type="NCBI Taxonomy" id="1121318"/>
    <lineage>
        <taxon>Bacteria</taxon>
        <taxon>Bacillati</taxon>
        <taxon>Bacillota</taxon>
        <taxon>Clostridia</taxon>
        <taxon>Eubacteriales</taxon>
        <taxon>Clostridiaceae</taxon>
        <taxon>Clostridium</taxon>
    </lineage>
</organism>
<reference evidence="3" key="1">
    <citation type="submission" date="2015-08" db="EMBL/GenBank/DDBJ databases">
        <title>Genome sequence of the strict anaerobe Clostridium homopropionicum LuHBu1 (DSM 5847T).</title>
        <authorList>
            <person name="Poehlein A."/>
            <person name="Beck M."/>
            <person name="Schiel-Bengelsdorf B."/>
            <person name="Bengelsdorf F.R."/>
            <person name="Daniel R."/>
            <person name="Duerre P."/>
        </authorList>
    </citation>
    <scope>NUCLEOTIDE SEQUENCE [LARGE SCALE GENOMIC DNA]</scope>
    <source>
        <strain evidence="3">DSM 5847</strain>
    </source>
</reference>
<sequence>MYKEIIQQLANDYAIKDYRESFSNVIINIETSLLLAPNFESVKNFIDKISKRDSIRFKILDGEFVFAQYSNGSSIEKFVKEINEGINEECENLYKINIEIVKNVVNNELSIYDIKLFLEHLKEQSLRGLLYEFNTILKDNYIIFRLQKDNINFASNSIFFSMEGEEINYNTSERDNQLNRRIEVCNFLNSSEYKLLASDFEFCNYNNTNAEDYLKLESIMNKMKNVLAIIGICDISAIDEKNQIRVVLNGYKRIECLINYEDNFDAMVDQYYKIYQWLYDGGNLSDKVGIARNIISLQISNNNLLSIEKNTLDSIRSSYEIYLKESVNKYLELRANINKNILILLSSLGGLIDELISIILRFIVGGLSVVFTVIVMNSITSGNLVEVITGDLAIICIGAIIILNIILFGIIVPNIKDKFKRYENEFEDMKETYRYILNPEDLDKIFDKNKFINGKKEDFSKGLKKYMKLWTIIQIILVATILIA</sequence>